<name>A0AA87QEC7_RHIRH</name>
<dbReference type="Pfam" id="PF07729">
    <property type="entry name" value="FCD"/>
    <property type="match status" value="1"/>
</dbReference>
<dbReference type="PRINTS" id="PR00035">
    <property type="entry name" value="HTHGNTR"/>
</dbReference>
<dbReference type="SUPFAM" id="SSF46785">
    <property type="entry name" value="Winged helix' DNA-binding domain"/>
    <property type="match status" value="1"/>
</dbReference>
<dbReference type="SUPFAM" id="SSF48008">
    <property type="entry name" value="GntR ligand-binding domain-like"/>
    <property type="match status" value="1"/>
</dbReference>
<dbReference type="Gene3D" id="1.20.120.530">
    <property type="entry name" value="GntR ligand-binding domain-like"/>
    <property type="match status" value="1"/>
</dbReference>
<comment type="caution">
    <text evidence="6">The sequence shown here is derived from an EMBL/GenBank/DDBJ whole genome shotgun (WGS) entry which is preliminary data.</text>
</comment>
<dbReference type="SMART" id="SM00345">
    <property type="entry name" value="HTH_GNTR"/>
    <property type="match status" value="1"/>
</dbReference>
<evidence type="ECO:0000256" key="4">
    <source>
        <dbReference type="SAM" id="MobiDB-lite"/>
    </source>
</evidence>
<evidence type="ECO:0000313" key="7">
    <source>
        <dbReference type="Proteomes" id="UP000026941"/>
    </source>
</evidence>
<sequence length="270" mass="29315">MEGGVIVDDFAACEEAIRGTCKQINQGEQVMAPRSISPIVKMPIEVQATDALRDAIVNGVIAPGERITELQLSDEMGLSRATLRSALHQLAKEGLITLIPYTGWSVISMTSNDVWELYTLRSAVERLAAQLLAKSIDNVGSDILRASLSKLVEACEASQGPAIAAADFALHKAIIELTGHGRMIAQYGLIEQQIRMSIRSSDALITNGHEIIEQHKPIVDAIIDGDAERAGTLSEQHNLTEGRKLSDYLRAREDEAAPPTRSRKKTPRAS</sequence>
<reference evidence="6 7" key="1">
    <citation type="submission" date="2014-05" db="EMBL/GenBank/DDBJ databases">
        <title>Whole genome shotgun sequence of Rhizobium rhizogenes NBRC 13257.</title>
        <authorList>
            <person name="Katano-Makiyama Y."/>
            <person name="Hosoyama A."/>
            <person name="Hashimoto M."/>
            <person name="Hosoyama Y."/>
            <person name="Noguchi M."/>
            <person name="Tsuchikane K."/>
            <person name="Kimura A."/>
            <person name="Ohji S."/>
            <person name="Ichikawa N."/>
            <person name="Yamazoe A."/>
            <person name="Fujita N."/>
        </authorList>
    </citation>
    <scope>NUCLEOTIDE SEQUENCE [LARGE SCALE GENOMIC DNA]</scope>
    <source>
        <strain evidence="6 7">NBRC 13257</strain>
    </source>
</reference>
<protein>
    <submittedName>
        <fullName evidence="6">GntR family transcriptional regulator</fullName>
    </submittedName>
</protein>
<dbReference type="CDD" id="cd07377">
    <property type="entry name" value="WHTH_GntR"/>
    <property type="match status" value="1"/>
</dbReference>
<dbReference type="InterPro" id="IPR008920">
    <property type="entry name" value="TF_FadR/GntR_C"/>
</dbReference>
<dbReference type="PANTHER" id="PTHR43537">
    <property type="entry name" value="TRANSCRIPTIONAL REGULATOR, GNTR FAMILY"/>
    <property type="match status" value="1"/>
</dbReference>
<dbReference type="PROSITE" id="PS50949">
    <property type="entry name" value="HTH_GNTR"/>
    <property type="match status" value="1"/>
</dbReference>
<feature type="compositionally biased region" description="Basic and acidic residues" evidence="4">
    <location>
        <begin position="238"/>
        <end position="255"/>
    </location>
</feature>
<accession>A0AA87QEC7</accession>
<feature type="domain" description="HTH gntR-type" evidence="5">
    <location>
        <begin position="42"/>
        <end position="109"/>
    </location>
</feature>
<gene>
    <name evidence="6" type="ORF">RRH01S_23_00830</name>
</gene>
<dbReference type="InterPro" id="IPR000524">
    <property type="entry name" value="Tscrpt_reg_HTH_GntR"/>
</dbReference>
<evidence type="ECO:0000256" key="2">
    <source>
        <dbReference type="ARBA" id="ARBA00023125"/>
    </source>
</evidence>
<evidence type="ECO:0000259" key="5">
    <source>
        <dbReference type="PROSITE" id="PS50949"/>
    </source>
</evidence>
<dbReference type="SMART" id="SM00895">
    <property type="entry name" value="FCD"/>
    <property type="match status" value="1"/>
</dbReference>
<dbReference type="Proteomes" id="UP000026941">
    <property type="component" value="Unassembled WGS sequence"/>
</dbReference>
<proteinExistence type="predicted"/>
<dbReference type="InterPro" id="IPR036390">
    <property type="entry name" value="WH_DNA-bd_sf"/>
</dbReference>
<keyword evidence="1" id="KW-0805">Transcription regulation</keyword>
<dbReference type="Gene3D" id="1.10.10.10">
    <property type="entry name" value="Winged helix-like DNA-binding domain superfamily/Winged helix DNA-binding domain"/>
    <property type="match status" value="1"/>
</dbReference>
<evidence type="ECO:0000313" key="6">
    <source>
        <dbReference type="EMBL" id="GAJ96574.1"/>
    </source>
</evidence>
<dbReference type="AlphaFoldDB" id="A0AA87QEC7"/>
<organism evidence="6 7">
    <name type="scientific">Rhizobium rhizogenes NBRC 13257</name>
    <dbReference type="NCBI Taxonomy" id="1220581"/>
    <lineage>
        <taxon>Bacteria</taxon>
        <taxon>Pseudomonadati</taxon>
        <taxon>Pseudomonadota</taxon>
        <taxon>Alphaproteobacteria</taxon>
        <taxon>Hyphomicrobiales</taxon>
        <taxon>Rhizobiaceae</taxon>
        <taxon>Rhizobium/Agrobacterium group</taxon>
        <taxon>Rhizobium</taxon>
    </lineage>
</organism>
<dbReference type="PANTHER" id="PTHR43537:SF45">
    <property type="entry name" value="GNTR FAMILY REGULATORY PROTEIN"/>
    <property type="match status" value="1"/>
</dbReference>
<dbReference type="GO" id="GO:0003677">
    <property type="term" value="F:DNA binding"/>
    <property type="evidence" value="ECO:0007669"/>
    <property type="project" value="UniProtKB-KW"/>
</dbReference>
<feature type="region of interest" description="Disordered" evidence="4">
    <location>
        <begin position="233"/>
        <end position="270"/>
    </location>
</feature>
<dbReference type="Pfam" id="PF00392">
    <property type="entry name" value="GntR"/>
    <property type="match status" value="1"/>
</dbReference>
<evidence type="ECO:0000256" key="3">
    <source>
        <dbReference type="ARBA" id="ARBA00023163"/>
    </source>
</evidence>
<dbReference type="GO" id="GO:0003700">
    <property type="term" value="F:DNA-binding transcription factor activity"/>
    <property type="evidence" value="ECO:0007669"/>
    <property type="project" value="InterPro"/>
</dbReference>
<dbReference type="EMBL" id="BAYX01000023">
    <property type="protein sequence ID" value="GAJ96574.1"/>
    <property type="molecule type" value="Genomic_DNA"/>
</dbReference>
<feature type="compositionally biased region" description="Basic residues" evidence="4">
    <location>
        <begin position="261"/>
        <end position="270"/>
    </location>
</feature>
<keyword evidence="3" id="KW-0804">Transcription</keyword>
<dbReference type="InterPro" id="IPR011711">
    <property type="entry name" value="GntR_C"/>
</dbReference>
<evidence type="ECO:0000256" key="1">
    <source>
        <dbReference type="ARBA" id="ARBA00023015"/>
    </source>
</evidence>
<keyword evidence="2" id="KW-0238">DNA-binding</keyword>
<dbReference type="InterPro" id="IPR036388">
    <property type="entry name" value="WH-like_DNA-bd_sf"/>
</dbReference>